<reference evidence="9 10" key="1">
    <citation type="journal article" date="2015" name="Genome Announc.">
        <title>Expanding the biotechnology potential of lactobacilli through comparative genomics of 213 strains and associated genera.</title>
        <authorList>
            <person name="Sun Z."/>
            <person name="Harris H.M."/>
            <person name="McCann A."/>
            <person name="Guo C."/>
            <person name="Argimon S."/>
            <person name="Zhang W."/>
            <person name="Yang X."/>
            <person name="Jeffery I.B."/>
            <person name="Cooney J.C."/>
            <person name="Kagawa T.F."/>
            <person name="Liu W."/>
            <person name="Song Y."/>
            <person name="Salvetti E."/>
            <person name="Wrobel A."/>
            <person name="Rasinkangas P."/>
            <person name="Parkhill J."/>
            <person name="Rea M.C."/>
            <person name="O'Sullivan O."/>
            <person name="Ritari J."/>
            <person name="Douillard F.P."/>
            <person name="Paul Ross R."/>
            <person name="Yang R."/>
            <person name="Briner A.E."/>
            <person name="Felis G.E."/>
            <person name="de Vos W.M."/>
            <person name="Barrangou R."/>
            <person name="Klaenhammer T.R."/>
            <person name="Caufield P.W."/>
            <person name="Cui Y."/>
            <person name="Zhang H."/>
            <person name="O'Toole P.W."/>
        </authorList>
    </citation>
    <scope>NUCLEOTIDE SEQUENCE [LARGE SCALE GENOMIC DNA]</scope>
    <source>
        <strain evidence="9 10">DSM 20534</strain>
    </source>
</reference>
<gene>
    <name evidence="9" type="ORF">FC62_GL000259</name>
</gene>
<dbReference type="GO" id="GO:0006260">
    <property type="term" value="P:DNA replication"/>
    <property type="evidence" value="ECO:0007669"/>
    <property type="project" value="UniProtKB-KW"/>
</dbReference>
<evidence type="ECO:0000256" key="4">
    <source>
        <dbReference type="ARBA" id="ARBA00022705"/>
    </source>
</evidence>
<dbReference type="Proteomes" id="UP000050909">
    <property type="component" value="Unassembled WGS sequence"/>
</dbReference>
<comment type="subunit">
    <text evidence="6">DNA polymerase III contains a core (composed of alpha, epsilon and theta chains) that associates with a tau subunit. This core dimerizes to form the POLIII' complex. PolIII' associates with the gamma complex (composed of gamma, delta, delta', psi and chi chains) and with the beta chain to form the complete DNA polymerase III complex.</text>
</comment>
<dbReference type="InterPro" id="IPR004805">
    <property type="entry name" value="DnaE2/DnaE/PolC"/>
</dbReference>
<dbReference type="Pfam" id="PF17657">
    <property type="entry name" value="DNA_pol3_finger"/>
    <property type="match status" value="1"/>
</dbReference>
<dbReference type="GO" id="GO:0003887">
    <property type="term" value="F:DNA-directed DNA polymerase activity"/>
    <property type="evidence" value="ECO:0007669"/>
    <property type="project" value="UniProtKB-KW"/>
</dbReference>
<evidence type="ECO:0000256" key="7">
    <source>
        <dbReference type="ARBA" id="ARBA00049244"/>
    </source>
</evidence>
<dbReference type="AlphaFoldDB" id="A0A0R1GWA2"/>
<accession>A0A0R1GWA2</accession>
<dbReference type="Pfam" id="PF07733">
    <property type="entry name" value="DNA_pol3_alpha"/>
    <property type="match status" value="1"/>
</dbReference>
<dbReference type="CDD" id="cd04485">
    <property type="entry name" value="DnaE_OBF"/>
    <property type="match status" value="1"/>
</dbReference>
<dbReference type="InterPro" id="IPR003141">
    <property type="entry name" value="Pol/His_phosphatase_N"/>
</dbReference>
<dbReference type="EC" id="2.7.7.7" evidence="1"/>
<organism evidence="9 10">
    <name type="scientific">Amylolactobacillus amylotrophicus DSM 20534</name>
    <dbReference type="NCBI Taxonomy" id="1423722"/>
    <lineage>
        <taxon>Bacteria</taxon>
        <taxon>Bacillati</taxon>
        <taxon>Bacillota</taxon>
        <taxon>Bacilli</taxon>
        <taxon>Lactobacillales</taxon>
        <taxon>Lactobacillaceae</taxon>
        <taxon>Amylolactobacillus</taxon>
    </lineage>
</organism>
<evidence type="ECO:0000256" key="5">
    <source>
        <dbReference type="ARBA" id="ARBA00022932"/>
    </source>
</evidence>
<dbReference type="RefSeq" id="WP_056946101.1">
    <property type="nucleotide sequence ID" value="NZ_AZCV01000001.1"/>
</dbReference>
<evidence type="ECO:0000256" key="6">
    <source>
        <dbReference type="ARBA" id="ARBA00026073"/>
    </source>
</evidence>
<dbReference type="InterPro" id="IPR011708">
    <property type="entry name" value="DNA_pol3_alpha_NTPase_dom"/>
</dbReference>
<evidence type="ECO:0000313" key="10">
    <source>
        <dbReference type="Proteomes" id="UP000050909"/>
    </source>
</evidence>
<dbReference type="InterPro" id="IPR004013">
    <property type="entry name" value="PHP_dom"/>
</dbReference>
<dbReference type="PANTHER" id="PTHR32294">
    <property type="entry name" value="DNA POLYMERASE III SUBUNIT ALPHA"/>
    <property type="match status" value="1"/>
</dbReference>
<keyword evidence="10" id="KW-1185">Reference proteome</keyword>
<comment type="caution">
    <text evidence="9">The sequence shown here is derived from an EMBL/GenBank/DDBJ whole genome shotgun (WGS) entry which is preliminary data.</text>
</comment>
<keyword evidence="5" id="KW-0239">DNA-directed DNA polymerase</keyword>
<dbReference type="Pfam" id="PF14579">
    <property type="entry name" value="HHH_6"/>
    <property type="match status" value="1"/>
</dbReference>
<sequence length="1040" mass="117006">MAFVSLQNISAYSLLQGPTTVADLVQDAVEKGYDSIALTDYNYTYGFLQFNELAQAAGIKPIFGVQLSVKGVVDQSANFNLIFIAKDQIGYQNLLKLSSYSALQKEPQPLDKVHKYLSHLFIITPANATSELVYLDQANHQLIDTYMRDFLTLIPTSSSLYLGVYAADETRNYVATLRQLEKQYDVPLVALEDVLYRDDINQFERKVLVAIGANDKIVDAPALAKMKGSHALLTPQDVAQRYHKFELDDAVRNTEMIAAACNVQLEPVKRRLPVFKQDKFATSSEYLLDLVERGLRFRFKNQPVPKEYRTRIQSELAVINSMGFADYFLIVWDVVRFAHHEYIMTGPGRGSAAGSLVSYALQITGVDPIKYGLIFERFLNPARAQMPDIDLDLPDKDRERVLDYMFTKYGLDHVAQIITFGTFGMKQAVRDTGRVFGQSEFEMKRWSEALGQTGEQTLSAAFAKSKKLQTIVKSSPQNQLIFDTARLIEGLPRNSSTHAAGIVLTDGSLVETVGLQAGSTNSIPLTQQTMTFVEKIGLLKIDFLALSNLTLLDSIVQSVKQNGTNIVLEKIPLDDKETLALFARGDTEGIFQFDNTEDVKRMLRQIKPDSFLDIVAANALNRPGPSVNIPHFVARKHGQEQINYLDPTLEPFLKETYGIMLYQEQVMQVARVFAGFSLADADLLRRAISKKKVALLEEQKQKFIRGAVERGHAKKIAVTVFEYIERFGGYGFNKSHAVAYSMLAFWLAYFKVHFPGDFYASQLNLNQKNLVKSNLYMSSAQYQGIKLAGPNINTSGISYIYSAGVISMGLTSIKGVALNLVKDIIAKRQGTAGPFRDLTDFLQRIEPQFLRVEVIENIVKSGAFDELAPNRHQLLNSVSDAVQAIKLSGNNTSIFDILEPKLEDLPDFDLNEKSAMEEEVLGISFSQNLLIDAQKYAQKLNAVTFDKLEINQMQLIVGKLLKYHQILTKKNEQMAFLTFTDGINQLEVTAFPQIYRDIKAELSEQQVYLLRLKTQADRYDIHAQQHILNNLKKFNFSKKD</sequence>
<evidence type="ECO:0000313" key="9">
    <source>
        <dbReference type="EMBL" id="KRK38572.1"/>
    </source>
</evidence>
<dbReference type="SUPFAM" id="SSF89550">
    <property type="entry name" value="PHP domain-like"/>
    <property type="match status" value="1"/>
</dbReference>
<evidence type="ECO:0000256" key="3">
    <source>
        <dbReference type="ARBA" id="ARBA00022695"/>
    </source>
</evidence>
<dbReference type="NCBIfam" id="TIGR00594">
    <property type="entry name" value="polc"/>
    <property type="match status" value="1"/>
</dbReference>
<keyword evidence="3" id="KW-0548">Nucleotidyltransferase</keyword>
<protein>
    <recommendedName>
        <fullName evidence="1">DNA-directed DNA polymerase</fullName>
        <ecNumber evidence="1">2.7.7.7</ecNumber>
    </recommendedName>
</protein>
<dbReference type="GO" id="GO:0008408">
    <property type="term" value="F:3'-5' exonuclease activity"/>
    <property type="evidence" value="ECO:0007669"/>
    <property type="project" value="InterPro"/>
</dbReference>
<dbReference type="PANTHER" id="PTHR32294:SF0">
    <property type="entry name" value="DNA POLYMERASE III SUBUNIT ALPHA"/>
    <property type="match status" value="1"/>
</dbReference>
<dbReference type="InterPro" id="IPR041931">
    <property type="entry name" value="DNA_pol3_alpha_thumb_dom"/>
</dbReference>
<dbReference type="CDD" id="cd07431">
    <property type="entry name" value="PHP_PolIIIA"/>
    <property type="match status" value="1"/>
</dbReference>
<proteinExistence type="predicted"/>
<dbReference type="InterPro" id="IPR029460">
    <property type="entry name" value="DNAPol_HHH"/>
</dbReference>
<dbReference type="PATRIC" id="fig|1423722.3.peg.263"/>
<feature type="domain" description="Polymerase/histidinol phosphatase N-terminal" evidence="8">
    <location>
        <begin position="4"/>
        <end position="71"/>
    </location>
</feature>
<dbReference type="InterPro" id="IPR016195">
    <property type="entry name" value="Pol/histidinol_Pase-like"/>
</dbReference>
<dbReference type="Gene3D" id="1.10.10.1600">
    <property type="entry name" value="Bacterial DNA polymerase III alpha subunit, thumb domain"/>
    <property type="match status" value="1"/>
</dbReference>
<evidence type="ECO:0000256" key="1">
    <source>
        <dbReference type="ARBA" id="ARBA00012417"/>
    </source>
</evidence>
<name>A0A0R1GWA2_9LACO</name>
<dbReference type="Gene3D" id="1.10.150.870">
    <property type="match status" value="1"/>
</dbReference>
<keyword evidence="4" id="KW-0235">DNA replication</keyword>
<dbReference type="Gene3D" id="3.20.20.140">
    <property type="entry name" value="Metal-dependent hydrolases"/>
    <property type="match status" value="1"/>
</dbReference>
<comment type="catalytic activity">
    <reaction evidence="7">
        <text>DNA(n) + a 2'-deoxyribonucleoside 5'-triphosphate = DNA(n+1) + diphosphate</text>
        <dbReference type="Rhea" id="RHEA:22508"/>
        <dbReference type="Rhea" id="RHEA-COMP:17339"/>
        <dbReference type="Rhea" id="RHEA-COMP:17340"/>
        <dbReference type="ChEBI" id="CHEBI:33019"/>
        <dbReference type="ChEBI" id="CHEBI:61560"/>
        <dbReference type="ChEBI" id="CHEBI:173112"/>
        <dbReference type="EC" id="2.7.7.7"/>
    </reaction>
</comment>
<keyword evidence="2" id="KW-0808">Transferase</keyword>
<evidence type="ECO:0000259" key="8">
    <source>
        <dbReference type="SMART" id="SM00481"/>
    </source>
</evidence>
<dbReference type="EMBL" id="AZCV01000001">
    <property type="protein sequence ID" value="KRK38572.1"/>
    <property type="molecule type" value="Genomic_DNA"/>
</dbReference>
<dbReference type="Pfam" id="PF02811">
    <property type="entry name" value="PHP"/>
    <property type="match status" value="1"/>
</dbReference>
<dbReference type="SMART" id="SM00481">
    <property type="entry name" value="POLIIIAc"/>
    <property type="match status" value="1"/>
</dbReference>
<evidence type="ECO:0000256" key="2">
    <source>
        <dbReference type="ARBA" id="ARBA00022679"/>
    </source>
</evidence>
<dbReference type="InterPro" id="IPR040982">
    <property type="entry name" value="DNA_pol3_finger"/>
</dbReference>